<evidence type="ECO:0000313" key="2">
    <source>
        <dbReference type="EMBL" id="MFB9075399.1"/>
    </source>
</evidence>
<name>A0ABV5G913_9MICC</name>
<feature type="compositionally biased region" description="Low complexity" evidence="1">
    <location>
        <begin position="1"/>
        <end position="15"/>
    </location>
</feature>
<accession>A0ABV5G913</accession>
<gene>
    <name evidence="2" type="ORF">ACFFX0_31250</name>
</gene>
<feature type="region of interest" description="Disordered" evidence="1">
    <location>
        <begin position="1"/>
        <end position="64"/>
    </location>
</feature>
<comment type="caution">
    <text evidence="2">The sequence shown here is derived from an EMBL/GenBank/DDBJ whole genome shotgun (WGS) entry which is preliminary data.</text>
</comment>
<dbReference type="EMBL" id="JBHMFI010000023">
    <property type="protein sequence ID" value="MFB9075399.1"/>
    <property type="molecule type" value="Genomic_DNA"/>
</dbReference>
<evidence type="ECO:0000313" key="3">
    <source>
        <dbReference type="Proteomes" id="UP001589575"/>
    </source>
</evidence>
<sequence length="64" mass="6442">MTPIIRCRPGCRPPGSTASPGKSPPGRTPTTDTTGSSQGYPQPRSMRPQARLGSACGAEGAGTS</sequence>
<keyword evidence="3" id="KW-1185">Reference proteome</keyword>
<protein>
    <submittedName>
        <fullName evidence="2">Uncharacterized protein</fullName>
    </submittedName>
</protein>
<organism evidence="2 3">
    <name type="scientific">Citricoccus parietis</name>
    <dbReference type="NCBI Taxonomy" id="592307"/>
    <lineage>
        <taxon>Bacteria</taxon>
        <taxon>Bacillati</taxon>
        <taxon>Actinomycetota</taxon>
        <taxon>Actinomycetes</taxon>
        <taxon>Micrococcales</taxon>
        <taxon>Micrococcaceae</taxon>
        <taxon>Citricoccus</taxon>
    </lineage>
</organism>
<dbReference type="Proteomes" id="UP001589575">
    <property type="component" value="Unassembled WGS sequence"/>
</dbReference>
<feature type="compositionally biased region" description="Low complexity" evidence="1">
    <location>
        <begin position="28"/>
        <end position="39"/>
    </location>
</feature>
<evidence type="ECO:0000256" key="1">
    <source>
        <dbReference type="SAM" id="MobiDB-lite"/>
    </source>
</evidence>
<reference evidence="2 3" key="1">
    <citation type="submission" date="2024-09" db="EMBL/GenBank/DDBJ databases">
        <authorList>
            <person name="Sun Q."/>
            <person name="Mori K."/>
        </authorList>
    </citation>
    <scope>NUCLEOTIDE SEQUENCE [LARGE SCALE GENOMIC DNA]</scope>
    <source>
        <strain evidence="2 3">CCM 7609</strain>
    </source>
</reference>
<proteinExistence type="predicted"/>